<dbReference type="InterPro" id="IPR012854">
    <property type="entry name" value="Cu_amine_oxidase-like_N"/>
</dbReference>
<dbReference type="Proteomes" id="UP000249522">
    <property type="component" value="Unassembled WGS sequence"/>
</dbReference>
<dbReference type="Gene3D" id="3.30.457.10">
    <property type="entry name" value="Copper amine oxidase-like, N-terminal domain"/>
    <property type="match status" value="1"/>
</dbReference>
<dbReference type="RefSeq" id="WP_111147139.1">
    <property type="nucleotide sequence ID" value="NZ_QKRB01000044.1"/>
</dbReference>
<dbReference type="SUPFAM" id="SSF52266">
    <property type="entry name" value="SGNH hydrolase"/>
    <property type="match status" value="1"/>
</dbReference>
<dbReference type="InterPro" id="IPR051532">
    <property type="entry name" value="Ester_Hydrolysis_Enzymes"/>
</dbReference>
<evidence type="ECO:0000259" key="2">
    <source>
        <dbReference type="Pfam" id="PF13472"/>
    </source>
</evidence>
<dbReference type="InterPro" id="IPR013830">
    <property type="entry name" value="SGNH_hydro"/>
</dbReference>
<dbReference type="PANTHER" id="PTHR30383:SF27">
    <property type="entry name" value="SPORE GERMINATION LIPASE LIPC"/>
    <property type="match status" value="1"/>
</dbReference>
<proteinExistence type="predicted"/>
<dbReference type="SUPFAM" id="SSF55383">
    <property type="entry name" value="Copper amine oxidase, domain N"/>
    <property type="match status" value="1"/>
</dbReference>
<accession>A0A2W1L9S7</accession>
<gene>
    <name evidence="3" type="ORF">DNH61_13335</name>
</gene>
<dbReference type="InterPro" id="IPR036514">
    <property type="entry name" value="SGNH_hydro_sf"/>
</dbReference>
<dbReference type="GO" id="GO:0004622">
    <property type="term" value="F:phosphatidylcholine lysophospholipase activity"/>
    <property type="evidence" value="ECO:0007669"/>
    <property type="project" value="TreeGrafter"/>
</dbReference>
<name>A0A2W1L9S7_9BACL</name>
<dbReference type="InterPro" id="IPR036582">
    <property type="entry name" value="Mao_N_sf"/>
</dbReference>
<keyword evidence="4" id="KW-1185">Reference proteome</keyword>
<dbReference type="PANTHER" id="PTHR30383">
    <property type="entry name" value="THIOESTERASE 1/PROTEASE 1/LYSOPHOSPHOLIPASE L1"/>
    <property type="match status" value="1"/>
</dbReference>
<evidence type="ECO:0000313" key="4">
    <source>
        <dbReference type="Proteomes" id="UP000249522"/>
    </source>
</evidence>
<dbReference type="EMBL" id="QKRB01000044">
    <property type="protein sequence ID" value="PZD95509.1"/>
    <property type="molecule type" value="Genomic_DNA"/>
</dbReference>
<dbReference type="Gene3D" id="3.40.50.1110">
    <property type="entry name" value="SGNH hydrolase"/>
    <property type="match status" value="1"/>
</dbReference>
<evidence type="ECO:0000313" key="3">
    <source>
        <dbReference type="EMBL" id="PZD95509.1"/>
    </source>
</evidence>
<dbReference type="Pfam" id="PF07833">
    <property type="entry name" value="Cu_amine_oxidN1"/>
    <property type="match status" value="1"/>
</dbReference>
<sequence length="454" mass="49084">MYRKFRESSPSPSSRPYVKRMAAIAVSLSLLTVPLSASAYAESLKQRAVPYAVAQAAAIQEDQAFRIVALGDSLTVGYEFGMEHQANPIPYGYVERVYEQALFQGFRTEVANYGILGLKTAGLERLVSAAAESRPLTGAEVQTGLPDPRGSDKVAASAAEIRDQLQQADLVILTIGSNDFSPMIELIKSGKSREETDAWINSMLSEFDLSFSAALSSILAINPKAQVVAADLYSPLPNNKLLGVQESDYRYVQEVSAKFRDKLNELSGRYTADGYRVKPAYVGESFINNETKYTTIVASKGKDIHPTQSGYTAMGEAFAKAVWGEVRSAAPRAADNPISVVVGGKEVITPFKPIVKNGRSYLVLRDIADAMGAETSWDASSKTAAIKLGSRQVALTIGSNQMLVDGKPVTIDSPPFLQRSGKEQKTYVPLAVLADGLGYQVVYRAPIKTAFINP</sequence>
<dbReference type="AlphaFoldDB" id="A0A2W1L9S7"/>
<organism evidence="3 4">
    <name type="scientific">Paenibacillus sambharensis</name>
    <dbReference type="NCBI Taxonomy" id="1803190"/>
    <lineage>
        <taxon>Bacteria</taxon>
        <taxon>Bacillati</taxon>
        <taxon>Bacillota</taxon>
        <taxon>Bacilli</taxon>
        <taxon>Bacillales</taxon>
        <taxon>Paenibacillaceae</taxon>
        <taxon>Paenibacillus</taxon>
    </lineage>
</organism>
<comment type="caution">
    <text evidence="3">The sequence shown here is derived from an EMBL/GenBank/DDBJ whole genome shotgun (WGS) entry which is preliminary data.</text>
</comment>
<dbReference type="CDD" id="cd00229">
    <property type="entry name" value="SGNH_hydrolase"/>
    <property type="match status" value="1"/>
</dbReference>
<dbReference type="Pfam" id="PF13472">
    <property type="entry name" value="Lipase_GDSL_2"/>
    <property type="match status" value="1"/>
</dbReference>
<dbReference type="OrthoDB" id="2987164at2"/>
<feature type="domain" description="SGNH hydrolase-type esterase" evidence="2">
    <location>
        <begin position="69"/>
        <end position="312"/>
    </location>
</feature>
<protein>
    <submittedName>
        <fullName evidence="3">Copper amine oxidase</fullName>
    </submittedName>
</protein>
<feature type="domain" description="Copper amine oxidase-like N-terminal" evidence="1">
    <location>
        <begin position="342"/>
        <end position="445"/>
    </location>
</feature>
<reference evidence="3 4" key="1">
    <citation type="submission" date="2018-06" db="EMBL/GenBank/DDBJ databases">
        <title>Paenibacillus imtechensis sp. nov.</title>
        <authorList>
            <person name="Pinnaka A.K."/>
            <person name="Singh H."/>
            <person name="Kaur M."/>
        </authorList>
    </citation>
    <scope>NUCLEOTIDE SEQUENCE [LARGE SCALE GENOMIC DNA]</scope>
    <source>
        <strain evidence="3 4">SMB1</strain>
    </source>
</reference>
<evidence type="ECO:0000259" key="1">
    <source>
        <dbReference type="Pfam" id="PF07833"/>
    </source>
</evidence>